<gene>
    <name evidence="2" type="ORF">O181_010081</name>
</gene>
<protein>
    <submittedName>
        <fullName evidence="2">Uncharacterized protein</fullName>
    </submittedName>
</protein>
<reference evidence="2" key="1">
    <citation type="submission" date="2021-03" db="EMBL/GenBank/DDBJ databases">
        <title>Draft genome sequence of rust myrtle Austropuccinia psidii MF-1, a brazilian biotype.</title>
        <authorList>
            <person name="Quecine M.C."/>
            <person name="Pachon D.M.R."/>
            <person name="Bonatelli M.L."/>
            <person name="Correr F.H."/>
            <person name="Franceschini L.M."/>
            <person name="Leite T.F."/>
            <person name="Margarido G.R.A."/>
            <person name="Almeida C.A."/>
            <person name="Ferrarezi J.A."/>
            <person name="Labate C.A."/>
        </authorList>
    </citation>
    <scope>NUCLEOTIDE SEQUENCE</scope>
    <source>
        <strain evidence="2">MF-1</strain>
    </source>
</reference>
<accession>A0A9Q3GK27</accession>
<dbReference type="AlphaFoldDB" id="A0A9Q3GK27"/>
<comment type="caution">
    <text evidence="2">The sequence shown here is derived from an EMBL/GenBank/DDBJ whole genome shotgun (WGS) entry which is preliminary data.</text>
</comment>
<evidence type="ECO:0000313" key="2">
    <source>
        <dbReference type="EMBL" id="MBW0470366.1"/>
    </source>
</evidence>
<feature type="compositionally biased region" description="Acidic residues" evidence="1">
    <location>
        <begin position="176"/>
        <end position="193"/>
    </location>
</feature>
<sequence length="241" mass="25905">MHPILKDPGVVHIWYDIPLCTLFAQKSNGDIFRTKLSDSKSSPQSITIFEGAPFSYSIWHFPGSYQKTIQGPQPPHPAGAGLSILIRTTLGTILRGSNQASCMALAQLGQFIFHCGKFFKLTRAQAVLTPTPRAPLDGTPAVLQLRAPYGRKEEGQEGVVGIFPGLSRTTPKGPGEDGEEEEENSVQEEESDGTEGVPAPVGASQGTGGPTLAQSDQPVSHQSEPYLFAVMHQMTQSMANF</sequence>
<proteinExistence type="predicted"/>
<dbReference type="EMBL" id="AVOT02002440">
    <property type="protein sequence ID" value="MBW0470366.1"/>
    <property type="molecule type" value="Genomic_DNA"/>
</dbReference>
<keyword evidence="3" id="KW-1185">Reference proteome</keyword>
<feature type="region of interest" description="Disordered" evidence="1">
    <location>
        <begin position="153"/>
        <end position="224"/>
    </location>
</feature>
<organism evidence="2 3">
    <name type="scientific">Austropuccinia psidii MF-1</name>
    <dbReference type="NCBI Taxonomy" id="1389203"/>
    <lineage>
        <taxon>Eukaryota</taxon>
        <taxon>Fungi</taxon>
        <taxon>Dikarya</taxon>
        <taxon>Basidiomycota</taxon>
        <taxon>Pucciniomycotina</taxon>
        <taxon>Pucciniomycetes</taxon>
        <taxon>Pucciniales</taxon>
        <taxon>Sphaerophragmiaceae</taxon>
        <taxon>Austropuccinia</taxon>
    </lineage>
</organism>
<dbReference type="Proteomes" id="UP000765509">
    <property type="component" value="Unassembled WGS sequence"/>
</dbReference>
<feature type="compositionally biased region" description="Polar residues" evidence="1">
    <location>
        <begin position="212"/>
        <end position="223"/>
    </location>
</feature>
<name>A0A9Q3GK27_9BASI</name>
<evidence type="ECO:0000313" key="3">
    <source>
        <dbReference type="Proteomes" id="UP000765509"/>
    </source>
</evidence>
<evidence type="ECO:0000256" key="1">
    <source>
        <dbReference type="SAM" id="MobiDB-lite"/>
    </source>
</evidence>